<evidence type="ECO:0000256" key="1">
    <source>
        <dbReference type="ARBA" id="ARBA00000830"/>
    </source>
</evidence>
<reference evidence="6" key="1">
    <citation type="journal article" date="2019" name="Int. J. Syst. Evol. Microbiol.">
        <title>The Global Catalogue of Microorganisms (GCM) 10K type strain sequencing project: providing services to taxonomists for standard genome sequencing and annotation.</title>
        <authorList>
            <consortium name="The Broad Institute Genomics Platform"/>
            <consortium name="The Broad Institute Genome Sequencing Center for Infectious Disease"/>
            <person name="Wu L."/>
            <person name="Ma J."/>
        </authorList>
    </citation>
    <scope>NUCLEOTIDE SEQUENCE [LARGE SCALE GENOMIC DNA]</scope>
    <source>
        <strain evidence="6">KCTC 52366</strain>
    </source>
</reference>
<dbReference type="NCBIfam" id="TIGR01509">
    <property type="entry name" value="HAD-SF-IA-v3"/>
    <property type="match status" value="1"/>
</dbReference>
<dbReference type="EMBL" id="JBHRTB010000010">
    <property type="protein sequence ID" value="MFC3141528.1"/>
    <property type="molecule type" value="Genomic_DNA"/>
</dbReference>
<evidence type="ECO:0000256" key="4">
    <source>
        <dbReference type="ARBA" id="ARBA00013078"/>
    </source>
</evidence>
<dbReference type="GO" id="GO:0016787">
    <property type="term" value="F:hydrolase activity"/>
    <property type="evidence" value="ECO:0007669"/>
    <property type="project" value="UniProtKB-KW"/>
</dbReference>
<name>A0ABV7GIY0_9RHOB</name>
<dbReference type="Proteomes" id="UP001595632">
    <property type="component" value="Unassembled WGS sequence"/>
</dbReference>
<evidence type="ECO:0000313" key="6">
    <source>
        <dbReference type="Proteomes" id="UP001595632"/>
    </source>
</evidence>
<dbReference type="InterPro" id="IPR023214">
    <property type="entry name" value="HAD_sf"/>
</dbReference>
<sequence>MRPSLVIFDCDGVLVDSEPITNRLLREDLAARGLDLTLERIEEIFVGGTMATVFENARALGADLPDDWVDWFYEQMYAELAKGTPLIEGIEEVLDQLDAAGIPYAVGSNGSLRKMSITLGSHPALHARLKDALYSAHALGVAKPDPELYLKPARDAGIAPEACAVVDDSATGCTAGVRAGMRTMGFAEHNDGARLKAVGAEPFHRMADLPGLLGL</sequence>
<dbReference type="InterPro" id="IPR036412">
    <property type="entry name" value="HAD-like_sf"/>
</dbReference>
<dbReference type="SFLD" id="SFLDS00003">
    <property type="entry name" value="Haloacid_Dehalogenase"/>
    <property type="match status" value="1"/>
</dbReference>
<dbReference type="Pfam" id="PF00702">
    <property type="entry name" value="Hydrolase"/>
    <property type="match status" value="1"/>
</dbReference>
<dbReference type="InterPro" id="IPR050155">
    <property type="entry name" value="HAD-like_hydrolase_sf"/>
</dbReference>
<dbReference type="SUPFAM" id="SSF56784">
    <property type="entry name" value="HAD-like"/>
    <property type="match status" value="1"/>
</dbReference>
<dbReference type="Gene3D" id="1.10.150.240">
    <property type="entry name" value="Putative phosphatase, domain 2"/>
    <property type="match status" value="1"/>
</dbReference>
<dbReference type="Gene3D" id="3.40.50.1000">
    <property type="entry name" value="HAD superfamily/HAD-like"/>
    <property type="match status" value="1"/>
</dbReference>
<dbReference type="PRINTS" id="PR00413">
    <property type="entry name" value="HADHALOGNASE"/>
</dbReference>
<comment type="similarity">
    <text evidence="3">Belongs to the HAD-like hydrolase superfamily. CbbY/CbbZ/Gph/YieH family.</text>
</comment>
<comment type="catalytic activity">
    <reaction evidence="1">
        <text>2-phosphoglycolate + H2O = glycolate + phosphate</text>
        <dbReference type="Rhea" id="RHEA:14369"/>
        <dbReference type="ChEBI" id="CHEBI:15377"/>
        <dbReference type="ChEBI" id="CHEBI:29805"/>
        <dbReference type="ChEBI" id="CHEBI:43474"/>
        <dbReference type="ChEBI" id="CHEBI:58033"/>
        <dbReference type="EC" id="3.1.3.18"/>
    </reaction>
</comment>
<evidence type="ECO:0000256" key="2">
    <source>
        <dbReference type="ARBA" id="ARBA00004818"/>
    </source>
</evidence>
<dbReference type="PANTHER" id="PTHR43434:SF1">
    <property type="entry name" value="PHOSPHOGLYCOLATE PHOSPHATASE"/>
    <property type="match status" value="1"/>
</dbReference>
<dbReference type="RefSeq" id="WP_275632212.1">
    <property type="nucleotide sequence ID" value="NZ_JARGYD010000002.1"/>
</dbReference>
<organism evidence="5 6">
    <name type="scientific">Psychromarinibacter halotolerans</name>
    <dbReference type="NCBI Taxonomy" id="1775175"/>
    <lineage>
        <taxon>Bacteria</taxon>
        <taxon>Pseudomonadati</taxon>
        <taxon>Pseudomonadota</taxon>
        <taxon>Alphaproteobacteria</taxon>
        <taxon>Rhodobacterales</taxon>
        <taxon>Paracoccaceae</taxon>
        <taxon>Psychromarinibacter</taxon>
    </lineage>
</organism>
<protein>
    <recommendedName>
        <fullName evidence="4">phosphoglycolate phosphatase</fullName>
        <ecNumber evidence="4">3.1.3.18</ecNumber>
    </recommendedName>
</protein>
<keyword evidence="6" id="KW-1185">Reference proteome</keyword>
<keyword evidence="5" id="KW-0378">Hydrolase</keyword>
<dbReference type="SFLD" id="SFLDG01129">
    <property type="entry name" value="C1.5:_HAD__Beta-PGM__Phosphata"/>
    <property type="match status" value="1"/>
</dbReference>
<comment type="pathway">
    <text evidence="2">Organic acid metabolism; glycolate biosynthesis; glycolate from 2-phosphoglycolate: step 1/1.</text>
</comment>
<dbReference type="InterPro" id="IPR023198">
    <property type="entry name" value="PGP-like_dom2"/>
</dbReference>
<gene>
    <name evidence="5" type="ORF">ACFOGP_02355</name>
</gene>
<dbReference type="PANTHER" id="PTHR43434">
    <property type="entry name" value="PHOSPHOGLYCOLATE PHOSPHATASE"/>
    <property type="match status" value="1"/>
</dbReference>
<dbReference type="InterPro" id="IPR006439">
    <property type="entry name" value="HAD-SF_hydro_IA"/>
</dbReference>
<accession>A0ABV7GIY0</accession>
<comment type="caution">
    <text evidence="5">The sequence shown here is derived from an EMBL/GenBank/DDBJ whole genome shotgun (WGS) entry which is preliminary data.</text>
</comment>
<evidence type="ECO:0000256" key="3">
    <source>
        <dbReference type="ARBA" id="ARBA00006171"/>
    </source>
</evidence>
<dbReference type="EC" id="3.1.3.18" evidence="4"/>
<proteinExistence type="inferred from homology"/>
<evidence type="ECO:0000313" key="5">
    <source>
        <dbReference type="EMBL" id="MFC3141528.1"/>
    </source>
</evidence>